<evidence type="ECO:0000313" key="3">
    <source>
        <dbReference type="Proteomes" id="UP001275436"/>
    </source>
</evidence>
<comment type="caution">
    <text evidence="2">The sequence shown here is derived from an EMBL/GenBank/DDBJ whole genome shotgun (WGS) entry which is preliminary data.</text>
</comment>
<dbReference type="Pfam" id="PF22790">
    <property type="entry name" value="YkoP"/>
    <property type="match status" value="1"/>
</dbReference>
<feature type="domain" description="YkoP-like" evidence="1">
    <location>
        <begin position="2"/>
        <end position="179"/>
    </location>
</feature>
<dbReference type="EMBL" id="BSKO01000001">
    <property type="protein sequence ID" value="GLO66053.1"/>
    <property type="molecule type" value="Genomic_DNA"/>
</dbReference>
<keyword evidence="3" id="KW-1185">Reference proteome</keyword>
<reference evidence="2 3" key="1">
    <citation type="submission" date="2023-02" db="EMBL/GenBank/DDBJ databases">
        <title>Oceanobacillus kimchii IFOP_LL358 isolated form Alexandrium catenella lab strain.</title>
        <authorList>
            <person name="Gajardo G."/>
            <person name="Ueki S."/>
            <person name="Maruyama F."/>
        </authorList>
    </citation>
    <scope>NUCLEOTIDE SEQUENCE [LARGE SCALE GENOMIC DNA]</scope>
    <source>
        <strain evidence="2 3">IFOP_LL358</strain>
    </source>
</reference>
<evidence type="ECO:0000259" key="1">
    <source>
        <dbReference type="Pfam" id="PF22790"/>
    </source>
</evidence>
<accession>A0ABQ5TGR6</accession>
<dbReference type="RefSeq" id="WP_017796728.1">
    <property type="nucleotide sequence ID" value="NZ_BSKO01000001.1"/>
</dbReference>
<name>A0ABQ5TGR6_9BACI</name>
<organism evidence="2 3">
    <name type="scientific">Oceanobacillus kimchii</name>
    <dbReference type="NCBI Taxonomy" id="746691"/>
    <lineage>
        <taxon>Bacteria</taxon>
        <taxon>Bacillati</taxon>
        <taxon>Bacillota</taxon>
        <taxon>Bacilli</taxon>
        <taxon>Bacillales</taxon>
        <taxon>Bacillaceae</taxon>
        <taxon>Oceanobacillus</taxon>
    </lineage>
</organism>
<protein>
    <recommendedName>
        <fullName evidence="1">YkoP-like domain-containing protein</fullName>
    </recommendedName>
</protein>
<gene>
    <name evidence="2" type="primary">ykoP</name>
    <name evidence="2" type="ORF">MACH08_18370</name>
</gene>
<sequence>MRNYLLDVWNIIDPIYYTCSRLHSVSENDQKNSNNTLFRVRLTNYLGNDVVLQDGTIIHKHDLLLKIHLHNVKILNELRKTDNQFKKALYIYHEIKRGLPMLANYISLHEKSNEIKGIIGITSLSQGANKLGFEVFDIKNTYYRTYKKYAISPMNFIANTSIKAPVYLLMSKNKLINTYHFSRI</sequence>
<dbReference type="InterPro" id="IPR054467">
    <property type="entry name" value="YkoP-like_dom"/>
</dbReference>
<dbReference type="Proteomes" id="UP001275436">
    <property type="component" value="Unassembled WGS sequence"/>
</dbReference>
<evidence type="ECO:0000313" key="2">
    <source>
        <dbReference type="EMBL" id="GLO66053.1"/>
    </source>
</evidence>
<proteinExistence type="predicted"/>